<dbReference type="EMBL" id="WJEC01008706">
    <property type="protein sequence ID" value="KAF7461127.1"/>
    <property type="molecule type" value="Genomic_DNA"/>
</dbReference>
<accession>A0A834UJS9</accession>
<sequence>MRGLRRAGEGATPGWAPSWPGLRWQPARPSPRAEDCLESVPGGLTTRPGLRGSGVPSAGVGAGRALQGGPLPTRSPSPPRGPVGRMGIHKPWRLQGRKRNLLAGCPEGLGWAAPRGPATPRLSQGAQPRARHGGGGQSGGQEAAVPSPRPSVTAPPAGSGEALPGPPAVLRTPRLPLGRDGKEMKQYFTGAPGCWNHLVTETL</sequence>
<feature type="region of interest" description="Disordered" evidence="1">
    <location>
        <begin position="1"/>
        <end position="95"/>
    </location>
</feature>
<dbReference type="Proteomes" id="UP000662637">
    <property type="component" value="Unassembled WGS sequence"/>
</dbReference>
<evidence type="ECO:0000313" key="3">
    <source>
        <dbReference type="Proteomes" id="UP000662637"/>
    </source>
</evidence>
<reference evidence="2" key="1">
    <citation type="submission" date="2020-08" db="EMBL/GenBank/DDBJ databases">
        <authorList>
            <person name="Shumante A."/>
            <person name="Zimin A.V."/>
            <person name="Puiu D."/>
            <person name="Salzberg S.L."/>
        </authorList>
    </citation>
    <scope>NUCLEOTIDE SEQUENCE</scope>
    <source>
        <strain evidence="2">WC2-LM</strain>
        <tissue evidence="2">Liver</tissue>
    </source>
</reference>
<feature type="region of interest" description="Disordered" evidence="1">
    <location>
        <begin position="112"/>
        <end position="182"/>
    </location>
</feature>
<dbReference type="AlphaFoldDB" id="A0A834UJS9"/>
<gene>
    <name evidence="2" type="ORF">GHT09_015748</name>
</gene>
<protein>
    <submittedName>
        <fullName evidence="2">Uncharacterized protein</fullName>
    </submittedName>
</protein>
<proteinExistence type="predicted"/>
<evidence type="ECO:0000313" key="2">
    <source>
        <dbReference type="EMBL" id="KAF7461127.1"/>
    </source>
</evidence>
<name>A0A834UJS9_MARMO</name>
<organism evidence="2 3">
    <name type="scientific">Marmota monax</name>
    <name type="common">Woodchuck</name>
    <dbReference type="NCBI Taxonomy" id="9995"/>
    <lineage>
        <taxon>Eukaryota</taxon>
        <taxon>Metazoa</taxon>
        <taxon>Chordata</taxon>
        <taxon>Craniata</taxon>
        <taxon>Vertebrata</taxon>
        <taxon>Euteleostomi</taxon>
        <taxon>Mammalia</taxon>
        <taxon>Eutheria</taxon>
        <taxon>Euarchontoglires</taxon>
        <taxon>Glires</taxon>
        <taxon>Rodentia</taxon>
        <taxon>Sciuromorpha</taxon>
        <taxon>Sciuridae</taxon>
        <taxon>Xerinae</taxon>
        <taxon>Marmotini</taxon>
        <taxon>Marmota</taxon>
    </lineage>
</organism>
<evidence type="ECO:0000256" key="1">
    <source>
        <dbReference type="SAM" id="MobiDB-lite"/>
    </source>
</evidence>
<comment type="caution">
    <text evidence="2">The sequence shown here is derived from an EMBL/GenBank/DDBJ whole genome shotgun (WGS) entry which is preliminary data.</text>
</comment>